<dbReference type="InterPro" id="IPR045051">
    <property type="entry name" value="SBT"/>
</dbReference>
<dbReference type="EMBL" id="BDQV01000398">
    <property type="protein sequence ID" value="GAY64188.1"/>
    <property type="molecule type" value="Genomic_DNA"/>
</dbReference>
<keyword evidence="2" id="KW-0732">Signal</keyword>
<accession>A0A2H5QHU0</accession>
<evidence type="ECO:0000313" key="4">
    <source>
        <dbReference type="Proteomes" id="UP000236630"/>
    </source>
</evidence>
<gene>
    <name evidence="3" type="ORF">CUMW_231680</name>
</gene>
<dbReference type="Gene3D" id="3.40.50.200">
    <property type="entry name" value="Peptidase S8/S53 domain"/>
    <property type="match status" value="1"/>
</dbReference>
<dbReference type="AlphaFoldDB" id="A0A2H5QHU0"/>
<dbReference type="Proteomes" id="UP000236630">
    <property type="component" value="Unassembled WGS sequence"/>
</dbReference>
<dbReference type="GO" id="GO:0004252">
    <property type="term" value="F:serine-type endopeptidase activity"/>
    <property type="evidence" value="ECO:0007669"/>
    <property type="project" value="InterPro"/>
</dbReference>
<organism evidence="3 4">
    <name type="scientific">Citrus unshiu</name>
    <name type="common">Satsuma mandarin</name>
    <name type="synonym">Citrus nobilis var. unshiu</name>
    <dbReference type="NCBI Taxonomy" id="55188"/>
    <lineage>
        <taxon>Eukaryota</taxon>
        <taxon>Viridiplantae</taxon>
        <taxon>Streptophyta</taxon>
        <taxon>Embryophyta</taxon>
        <taxon>Tracheophyta</taxon>
        <taxon>Spermatophyta</taxon>
        <taxon>Magnoliopsida</taxon>
        <taxon>eudicotyledons</taxon>
        <taxon>Gunneridae</taxon>
        <taxon>Pentapetalae</taxon>
        <taxon>rosids</taxon>
        <taxon>malvids</taxon>
        <taxon>Sapindales</taxon>
        <taxon>Rutaceae</taxon>
        <taxon>Aurantioideae</taxon>
        <taxon>Citrus</taxon>
    </lineage>
</organism>
<proteinExistence type="inferred from homology"/>
<dbReference type="InterPro" id="IPR036852">
    <property type="entry name" value="Peptidase_S8/S53_dom_sf"/>
</dbReference>
<dbReference type="STRING" id="55188.A0A2H5QHU0"/>
<dbReference type="SUPFAM" id="SSF52743">
    <property type="entry name" value="Subtilisin-like"/>
    <property type="match status" value="1"/>
</dbReference>
<comment type="caution">
    <text evidence="3">The sequence shown here is derived from an EMBL/GenBank/DDBJ whole genome shotgun (WGS) entry which is preliminary data.</text>
</comment>
<comment type="similarity">
    <text evidence="1">Belongs to the peptidase S8 family.</text>
</comment>
<evidence type="ECO:0000256" key="2">
    <source>
        <dbReference type="ARBA" id="ARBA00022729"/>
    </source>
</evidence>
<dbReference type="GO" id="GO:0006508">
    <property type="term" value="P:proteolysis"/>
    <property type="evidence" value="ECO:0007669"/>
    <property type="project" value="InterPro"/>
</dbReference>
<evidence type="ECO:0000313" key="3">
    <source>
        <dbReference type="EMBL" id="GAY64188.1"/>
    </source>
</evidence>
<name>A0A2H5QHU0_CITUN</name>
<sequence length="97" mass="10407">MPSQWSMANLCTYRDYEGHGTHAASIAYGNEVKDASFFGVGQSTARGGVSLVRVAAYKVCSPAGCTKLYFFVAIKIGVLALGEKEMATFLFSALEQL</sequence>
<protein>
    <recommendedName>
        <fullName evidence="5">Peptidase S8/S53 domain-containing protein</fullName>
    </recommendedName>
</protein>
<keyword evidence="4" id="KW-1185">Reference proteome</keyword>
<reference evidence="3 4" key="1">
    <citation type="journal article" date="2017" name="Front. Genet.">
        <title>Draft sequencing of the heterozygous diploid genome of Satsuma (Citrus unshiu Marc.) using a hybrid assembly approach.</title>
        <authorList>
            <person name="Shimizu T."/>
            <person name="Tanizawa Y."/>
            <person name="Mochizuki T."/>
            <person name="Nagasaki H."/>
            <person name="Yoshioka T."/>
            <person name="Toyoda A."/>
            <person name="Fujiyama A."/>
            <person name="Kaminuma E."/>
            <person name="Nakamura Y."/>
        </authorList>
    </citation>
    <scope>NUCLEOTIDE SEQUENCE [LARGE SCALE GENOMIC DNA]</scope>
    <source>
        <strain evidence="4">cv. Miyagawa wase</strain>
    </source>
</reference>
<evidence type="ECO:0000256" key="1">
    <source>
        <dbReference type="ARBA" id="ARBA00011073"/>
    </source>
</evidence>
<evidence type="ECO:0008006" key="5">
    <source>
        <dbReference type="Google" id="ProtNLM"/>
    </source>
</evidence>
<dbReference type="PANTHER" id="PTHR10795">
    <property type="entry name" value="PROPROTEIN CONVERTASE SUBTILISIN/KEXIN"/>
    <property type="match status" value="1"/>
</dbReference>